<dbReference type="GO" id="GO:0006351">
    <property type="term" value="P:DNA-templated transcription"/>
    <property type="evidence" value="ECO:0007669"/>
    <property type="project" value="UniProtKB-UniRule"/>
</dbReference>
<dbReference type="PROSITE" id="PS51667">
    <property type="entry name" value="WRC"/>
    <property type="match status" value="1"/>
</dbReference>
<evidence type="ECO:0000256" key="3">
    <source>
        <dbReference type="RuleBase" id="RU367127"/>
    </source>
</evidence>
<dbReference type="InterPro" id="IPR014977">
    <property type="entry name" value="WRC_dom"/>
</dbReference>
<dbReference type="Pfam" id="PF08879">
    <property type="entry name" value="WRC"/>
    <property type="match status" value="1"/>
</dbReference>
<dbReference type="InterPro" id="IPR031137">
    <property type="entry name" value="GRF"/>
</dbReference>
<protein>
    <recommendedName>
        <fullName evidence="3">Growth-regulating factor</fullName>
    </recommendedName>
</protein>
<reference evidence="6" key="1">
    <citation type="submission" date="2023-05" db="EMBL/GenBank/DDBJ databases">
        <title>Nepenthes gracilis genome sequencing.</title>
        <authorList>
            <person name="Fukushima K."/>
        </authorList>
    </citation>
    <scope>NUCLEOTIDE SEQUENCE</scope>
    <source>
        <strain evidence="6">SING2019-196</strain>
    </source>
</reference>
<comment type="domain">
    <text evidence="3">The QLQ domain and WRC domain may be involved in protein-protein interaction and DNA-binding, respectively.</text>
</comment>
<comment type="subcellular location">
    <subcellularLocation>
        <location evidence="3">Nucleus</location>
    </subcellularLocation>
</comment>
<dbReference type="GO" id="GO:0032502">
    <property type="term" value="P:developmental process"/>
    <property type="evidence" value="ECO:0007669"/>
    <property type="project" value="InterPro"/>
</dbReference>
<keyword evidence="7" id="KW-1185">Reference proteome</keyword>
<feature type="compositionally biased region" description="Basic and acidic residues" evidence="4">
    <location>
        <begin position="125"/>
        <end position="138"/>
    </location>
</feature>
<comment type="function">
    <text evidence="3">Transcription activator.</text>
</comment>
<evidence type="ECO:0000259" key="5">
    <source>
        <dbReference type="PROSITE" id="PS51667"/>
    </source>
</evidence>
<evidence type="ECO:0000256" key="1">
    <source>
        <dbReference type="ARBA" id="ARBA00023242"/>
    </source>
</evidence>
<feature type="region of interest" description="Disordered" evidence="4">
    <location>
        <begin position="110"/>
        <end position="138"/>
    </location>
</feature>
<keyword evidence="3" id="KW-0805">Transcription regulation</keyword>
<proteinExistence type="inferred from homology"/>
<comment type="caution">
    <text evidence="2">Lacks conserved residue(s) required for the propagation of feature annotation.</text>
</comment>
<dbReference type="GO" id="GO:0005634">
    <property type="term" value="C:nucleus"/>
    <property type="evidence" value="ECO:0007669"/>
    <property type="project" value="UniProtKB-SubCell"/>
</dbReference>
<keyword evidence="3" id="KW-0804">Transcription</keyword>
<keyword evidence="3" id="KW-0010">Activator</keyword>
<comment type="similarity">
    <text evidence="3">Belongs to the GRF family.</text>
</comment>
<sequence>MDPEPGRCRRTDGKKWRCSRDVVAGQKYCERHMHRGRSRSRKPVEFPVPTATATSAAATSALADGGADAARGVGGGGVSVVGPTSAAASAVPCDSIFSLSGTTASVDTLHFNQGSSESRPVKKKGPFEPQHEASDDNDRVLRHFFDDWPRSIQDTNATGSSSRATSAMHLSISAPGNPCPDFLKLSTGGNEDEPGGRPGLHWTAARWAAGGGLGQATPVGGPLAEALRSSSNSSPTSVLHQTLRCSASGSRFVST</sequence>
<dbReference type="PANTHER" id="PTHR31602:SF63">
    <property type="entry name" value="GROWTH-REGULATING FACTOR 3"/>
    <property type="match status" value="1"/>
</dbReference>
<feature type="compositionally biased region" description="Low complexity" evidence="4">
    <location>
        <begin position="50"/>
        <end position="59"/>
    </location>
</feature>
<comment type="caution">
    <text evidence="6">The sequence shown here is derived from an EMBL/GenBank/DDBJ whole genome shotgun (WGS) entry which is preliminary data.</text>
</comment>
<dbReference type="AlphaFoldDB" id="A0AAD3SG47"/>
<dbReference type="PANTHER" id="PTHR31602">
    <property type="entry name" value="GROWTH-REGULATING FACTOR 5"/>
    <property type="match status" value="1"/>
</dbReference>
<gene>
    <name evidence="6" type="ORF">Nepgr_011788</name>
</gene>
<evidence type="ECO:0000313" key="6">
    <source>
        <dbReference type="EMBL" id="GMH09947.1"/>
    </source>
</evidence>
<name>A0AAD3SG47_NEPGR</name>
<accession>A0AAD3SG47</accession>
<feature type="region of interest" description="Disordered" evidence="4">
    <location>
        <begin position="32"/>
        <end position="59"/>
    </location>
</feature>
<dbReference type="GO" id="GO:0005524">
    <property type="term" value="F:ATP binding"/>
    <property type="evidence" value="ECO:0007669"/>
    <property type="project" value="UniProtKB-UniRule"/>
</dbReference>
<dbReference type="Proteomes" id="UP001279734">
    <property type="component" value="Unassembled WGS sequence"/>
</dbReference>
<dbReference type="EMBL" id="BSYO01000009">
    <property type="protein sequence ID" value="GMH09947.1"/>
    <property type="molecule type" value="Genomic_DNA"/>
</dbReference>
<evidence type="ECO:0000256" key="2">
    <source>
        <dbReference type="PROSITE-ProRule" id="PRU01002"/>
    </source>
</evidence>
<organism evidence="6 7">
    <name type="scientific">Nepenthes gracilis</name>
    <name type="common">Slender pitcher plant</name>
    <dbReference type="NCBI Taxonomy" id="150966"/>
    <lineage>
        <taxon>Eukaryota</taxon>
        <taxon>Viridiplantae</taxon>
        <taxon>Streptophyta</taxon>
        <taxon>Embryophyta</taxon>
        <taxon>Tracheophyta</taxon>
        <taxon>Spermatophyta</taxon>
        <taxon>Magnoliopsida</taxon>
        <taxon>eudicotyledons</taxon>
        <taxon>Gunneridae</taxon>
        <taxon>Pentapetalae</taxon>
        <taxon>Caryophyllales</taxon>
        <taxon>Nepenthaceae</taxon>
        <taxon>Nepenthes</taxon>
    </lineage>
</organism>
<feature type="domain" description="WRC" evidence="5">
    <location>
        <begin position="2"/>
        <end position="46"/>
    </location>
</feature>
<keyword evidence="1 3" id="KW-0539">Nucleus</keyword>
<feature type="compositionally biased region" description="Basic residues" evidence="4">
    <location>
        <begin position="32"/>
        <end position="41"/>
    </location>
</feature>
<evidence type="ECO:0000313" key="7">
    <source>
        <dbReference type="Proteomes" id="UP001279734"/>
    </source>
</evidence>
<evidence type="ECO:0000256" key="4">
    <source>
        <dbReference type="SAM" id="MobiDB-lite"/>
    </source>
</evidence>